<keyword evidence="3" id="KW-1185">Reference proteome</keyword>
<evidence type="ECO:0000313" key="3">
    <source>
        <dbReference type="Proteomes" id="UP000326759"/>
    </source>
</evidence>
<dbReference type="PANTHER" id="PTHR33480:SF1">
    <property type="entry name" value="TYR RECOMBINASE DOMAIN-CONTAINING PROTEIN"/>
    <property type="match status" value="1"/>
</dbReference>
<protein>
    <submittedName>
        <fullName evidence="2">Uncharacterized protein</fullName>
    </submittedName>
</protein>
<dbReference type="EMBL" id="SEYY01003296">
    <property type="protein sequence ID" value="KAB7504367.1"/>
    <property type="molecule type" value="Genomic_DNA"/>
</dbReference>
<dbReference type="AlphaFoldDB" id="A0A5N5TDS1"/>
<evidence type="ECO:0000313" key="2">
    <source>
        <dbReference type="EMBL" id="KAB7504367.1"/>
    </source>
</evidence>
<sequence>MSQILNLSQPELEEICKLIGHNIQVDTLYNCLSDDALLFGKLTKLLIAVQNGDILKYWNKTIEEIELNPEEVLSDDDEEDEENDSDSLEEDENYNDDKSCQTKSEVEQRGCTSTSGKIVRKAWTKKERRITLEYFKSYIEREKLPGKDDCSKFLALHPQLFHRRNWLHIKYFIHNRIVAINRTLID</sequence>
<name>A0A5N5TDS1_9CRUS</name>
<accession>A0A5N5TDS1</accession>
<proteinExistence type="predicted"/>
<dbReference type="PANTHER" id="PTHR33480">
    <property type="entry name" value="SET DOMAIN-CONTAINING PROTEIN-RELATED"/>
    <property type="match status" value="1"/>
</dbReference>
<comment type="caution">
    <text evidence="2">The sequence shown here is derived from an EMBL/GenBank/DDBJ whole genome shotgun (WGS) entry which is preliminary data.</text>
</comment>
<gene>
    <name evidence="2" type="ORF">Anas_10377</name>
</gene>
<feature type="compositionally biased region" description="Acidic residues" evidence="1">
    <location>
        <begin position="69"/>
        <end position="94"/>
    </location>
</feature>
<organism evidence="2 3">
    <name type="scientific">Armadillidium nasatum</name>
    <dbReference type="NCBI Taxonomy" id="96803"/>
    <lineage>
        <taxon>Eukaryota</taxon>
        <taxon>Metazoa</taxon>
        <taxon>Ecdysozoa</taxon>
        <taxon>Arthropoda</taxon>
        <taxon>Crustacea</taxon>
        <taxon>Multicrustacea</taxon>
        <taxon>Malacostraca</taxon>
        <taxon>Eumalacostraca</taxon>
        <taxon>Peracarida</taxon>
        <taxon>Isopoda</taxon>
        <taxon>Oniscidea</taxon>
        <taxon>Crinocheta</taxon>
        <taxon>Armadillidiidae</taxon>
        <taxon>Armadillidium</taxon>
    </lineage>
</organism>
<reference evidence="2 3" key="1">
    <citation type="journal article" date="2019" name="PLoS Biol.">
        <title>Sex chromosomes control vertical transmission of feminizing Wolbachia symbionts in an isopod.</title>
        <authorList>
            <person name="Becking T."/>
            <person name="Chebbi M.A."/>
            <person name="Giraud I."/>
            <person name="Moumen B."/>
            <person name="Laverre T."/>
            <person name="Caubet Y."/>
            <person name="Peccoud J."/>
            <person name="Gilbert C."/>
            <person name="Cordaux R."/>
        </authorList>
    </citation>
    <scope>NUCLEOTIDE SEQUENCE [LARGE SCALE GENOMIC DNA]</scope>
    <source>
        <strain evidence="2">ANa2</strain>
        <tissue evidence="2">Whole body excluding digestive tract and cuticle</tissue>
    </source>
</reference>
<evidence type="ECO:0000256" key="1">
    <source>
        <dbReference type="SAM" id="MobiDB-lite"/>
    </source>
</evidence>
<feature type="region of interest" description="Disordered" evidence="1">
    <location>
        <begin position="69"/>
        <end position="102"/>
    </location>
</feature>
<dbReference type="OrthoDB" id="6780101at2759"/>
<dbReference type="Proteomes" id="UP000326759">
    <property type="component" value="Unassembled WGS sequence"/>
</dbReference>